<dbReference type="InterPro" id="IPR043128">
    <property type="entry name" value="Rev_trsase/Diguanyl_cyclase"/>
</dbReference>
<dbReference type="Gene3D" id="1.10.340.70">
    <property type="match status" value="1"/>
</dbReference>
<dbReference type="EMBL" id="CACRXK020008138">
    <property type="protein sequence ID" value="CAB4014068.1"/>
    <property type="molecule type" value="Genomic_DNA"/>
</dbReference>
<dbReference type="InterPro" id="IPR043502">
    <property type="entry name" value="DNA/RNA_pol_sf"/>
</dbReference>
<organism evidence="2 3">
    <name type="scientific">Paramuricea clavata</name>
    <name type="common">Red gorgonian</name>
    <name type="synonym">Violescent sea-whip</name>
    <dbReference type="NCBI Taxonomy" id="317549"/>
    <lineage>
        <taxon>Eukaryota</taxon>
        <taxon>Metazoa</taxon>
        <taxon>Cnidaria</taxon>
        <taxon>Anthozoa</taxon>
        <taxon>Octocorallia</taxon>
        <taxon>Malacalcyonacea</taxon>
        <taxon>Plexauridae</taxon>
        <taxon>Paramuricea</taxon>
    </lineage>
</organism>
<reference evidence="2" key="1">
    <citation type="submission" date="2020-04" db="EMBL/GenBank/DDBJ databases">
        <authorList>
            <person name="Alioto T."/>
            <person name="Alioto T."/>
            <person name="Gomez Garrido J."/>
        </authorList>
    </citation>
    <scope>NUCLEOTIDE SEQUENCE</scope>
    <source>
        <strain evidence="2">A484AB</strain>
    </source>
</reference>
<dbReference type="OrthoDB" id="5982225at2759"/>
<dbReference type="FunFam" id="1.10.340.70:FF:000003">
    <property type="entry name" value="Protein CBG25708"/>
    <property type="match status" value="1"/>
</dbReference>
<feature type="non-terminal residue" evidence="2">
    <location>
        <position position="1"/>
    </location>
</feature>
<dbReference type="InterPro" id="IPR041577">
    <property type="entry name" value="RT_RNaseH_2"/>
</dbReference>
<evidence type="ECO:0000256" key="1">
    <source>
        <dbReference type="SAM" id="MobiDB-lite"/>
    </source>
</evidence>
<feature type="region of interest" description="Disordered" evidence="1">
    <location>
        <begin position="503"/>
        <end position="558"/>
    </location>
</feature>
<dbReference type="InterPro" id="IPR050951">
    <property type="entry name" value="Retrovirus_Pol_polyprotein"/>
</dbReference>
<accession>A0A6S7JV93</accession>
<dbReference type="PANTHER" id="PTHR37984">
    <property type="entry name" value="PROTEIN CBG26694"/>
    <property type="match status" value="1"/>
</dbReference>
<sequence>RIEFCGHEISKLGLHKSQQKVNAVINAPRPESVSQVRSFVGLINYYHDFLPNLSTLLQPLNQLLEKERRWKWTSECEQAFLKAKELIASEEVLAHYDPQRPIKLECDASPYGLGAALTQVMGPLQKLKNYSQIDKEASLALVWGVKKFHTYIFARHFTLRTDHKPLTAIFSPTKAIPATTAARVQRYALFLSGFDYEIEHRSSTQHCNADGLSRLPLATTEDEENQSVDPVEAFHVSQFSMFPVTWQQVRKATQRDSTLAQVYEHVMKGWHENKDPNLRAQPFYSRRNELTMHQGCIMWGSRVVIPTKLRSEVLQVLHESHVCVVRMKALARSYVWWPGIDLEIERMQWLPAGSTCPQMLNITPMRVAIYPLATYSCRFCKTISCNDIFSDCSRSFKMKHTTTGETPATLFIGRNLRTRLDLIKLDIRKHVIEKQVSQAKPKGDIAGNAVSVRNYREKEKWIQGIVRARTGPVSYQVEIAPNVIWRRYIDQLLASENINDTQDVEPVTDIPGQRGGDYRKRDAWPGPRDYNKSGSSSPGPRRSNSPWRAHKDKEYRDQHQHRMCANYLSEEWKKVEQDLIKDQRVNGTVEYVSKTPTDIKDEELCNVEVHQKNSEEKPESPD</sequence>
<dbReference type="Proteomes" id="UP001152795">
    <property type="component" value="Unassembled WGS sequence"/>
</dbReference>
<dbReference type="Pfam" id="PF17921">
    <property type="entry name" value="Integrase_H2C2"/>
    <property type="match status" value="1"/>
</dbReference>
<dbReference type="CDD" id="cd09274">
    <property type="entry name" value="RNase_HI_RT_Ty3"/>
    <property type="match status" value="1"/>
</dbReference>
<dbReference type="FunFam" id="3.30.70.270:FF:000026">
    <property type="entry name" value="Transposon Ty3-G Gag-Pol polyprotein"/>
    <property type="match status" value="1"/>
</dbReference>
<protein>
    <submittedName>
        <fullName evidence="2">Uncharacterized protein</fullName>
    </submittedName>
</protein>
<evidence type="ECO:0000313" key="2">
    <source>
        <dbReference type="EMBL" id="CAB4014068.1"/>
    </source>
</evidence>
<evidence type="ECO:0000313" key="3">
    <source>
        <dbReference type="Proteomes" id="UP001152795"/>
    </source>
</evidence>
<feature type="compositionally biased region" description="Basic and acidic residues" evidence="1">
    <location>
        <begin position="549"/>
        <end position="558"/>
    </location>
</feature>
<dbReference type="Pfam" id="PF17919">
    <property type="entry name" value="RT_RNaseH_2"/>
    <property type="match status" value="1"/>
</dbReference>
<dbReference type="Gene3D" id="3.30.70.270">
    <property type="match status" value="1"/>
</dbReference>
<gene>
    <name evidence="2" type="ORF">PACLA_8A060667</name>
</gene>
<dbReference type="PANTHER" id="PTHR37984:SF14">
    <property type="entry name" value="RIBONUCLEASE H"/>
    <property type="match status" value="1"/>
</dbReference>
<keyword evidence="3" id="KW-1185">Reference proteome</keyword>
<comment type="caution">
    <text evidence="2">The sequence shown here is derived from an EMBL/GenBank/DDBJ whole genome shotgun (WGS) entry which is preliminary data.</text>
</comment>
<dbReference type="SUPFAM" id="SSF56672">
    <property type="entry name" value="DNA/RNA polymerases"/>
    <property type="match status" value="1"/>
</dbReference>
<dbReference type="InterPro" id="IPR041588">
    <property type="entry name" value="Integrase_H2C2"/>
</dbReference>
<name>A0A6S7JV93_PARCT</name>
<dbReference type="AlphaFoldDB" id="A0A6S7JV93"/>
<proteinExistence type="predicted"/>
<feature type="compositionally biased region" description="Low complexity" evidence="1">
    <location>
        <begin position="533"/>
        <end position="546"/>
    </location>
</feature>